<proteinExistence type="predicted"/>
<dbReference type="EMBL" id="JAAZNL010000012">
    <property type="protein sequence ID" value="NMB69795.1"/>
    <property type="molecule type" value="Genomic_DNA"/>
</dbReference>
<evidence type="ECO:0008006" key="4">
    <source>
        <dbReference type="Google" id="ProtNLM"/>
    </source>
</evidence>
<dbReference type="Proteomes" id="UP000526033">
    <property type="component" value="Unassembled WGS sequence"/>
</dbReference>
<feature type="transmembrane region" description="Helical" evidence="1">
    <location>
        <begin position="6"/>
        <end position="23"/>
    </location>
</feature>
<dbReference type="AlphaFoldDB" id="A0A7X9DJT3"/>
<protein>
    <recommendedName>
        <fullName evidence="4">Metallo-beta-lactamase domain-containing protein</fullName>
    </recommendedName>
</protein>
<dbReference type="PANTHER" id="PTHR30619:SF1">
    <property type="entry name" value="RECOMBINATION PROTEIN 2"/>
    <property type="match status" value="1"/>
</dbReference>
<keyword evidence="1" id="KW-0472">Membrane</keyword>
<organism evidence="2 3">
    <name type="scientific">candidate division WWE3 bacterium</name>
    <dbReference type="NCBI Taxonomy" id="2053526"/>
    <lineage>
        <taxon>Bacteria</taxon>
        <taxon>Katanobacteria</taxon>
    </lineage>
</organism>
<dbReference type="SUPFAM" id="SSF56281">
    <property type="entry name" value="Metallo-hydrolase/oxidoreductase"/>
    <property type="match status" value="1"/>
</dbReference>
<evidence type="ECO:0000256" key="1">
    <source>
        <dbReference type="SAM" id="Phobius"/>
    </source>
</evidence>
<sequence>MSGKNLVIIGLLFYFFLALNFRYKSNSISVTFLNVGQGDAAIFNLGNLGYMLIDGGTDLSVDYSILSFMTYPVCKIRFFYISHFHADHTKNLPSLITRCSKSFATFNDVSGYSFSKTTFAGLFSKNMFLNLPPDFFKDVQSGQMFSHTILGRPNLQIYILWPPEDVSKIKNENDRSLIMLFNFGTYEILFTGDASGEIIDSVLTPAVLKLIDGSLEVYKVPHHGSITGRSQAILDKLHPLHCVISVGANKFGHPSPQVIGDLEGIGCRVHITSEEGNVEFTL</sequence>
<dbReference type="InterPro" id="IPR052159">
    <property type="entry name" value="Competence_DNA_uptake"/>
</dbReference>
<accession>A0A7X9DJT3</accession>
<comment type="caution">
    <text evidence="2">The sequence shown here is derived from an EMBL/GenBank/DDBJ whole genome shotgun (WGS) entry which is preliminary data.</text>
</comment>
<evidence type="ECO:0000313" key="2">
    <source>
        <dbReference type="EMBL" id="NMB69795.1"/>
    </source>
</evidence>
<keyword evidence="1" id="KW-1133">Transmembrane helix</keyword>
<dbReference type="InterPro" id="IPR036866">
    <property type="entry name" value="RibonucZ/Hydroxyglut_hydro"/>
</dbReference>
<dbReference type="Gene3D" id="3.60.15.10">
    <property type="entry name" value="Ribonuclease Z/Hydroxyacylglutathione hydrolase-like"/>
    <property type="match status" value="1"/>
</dbReference>
<name>A0A7X9DJT3_UNCKA</name>
<reference evidence="2 3" key="1">
    <citation type="journal article" date="2020" name="Biotechnol. Biofuels">
        <title>New insights from the biogas microbiome by comprehensive genome-resolved metagenomics of nearly 1600 species originating from multiple anaerobic digesters.</title>
        <authorList>
            <person name="Campanaro S."/>
            <person name="Treu L."/>
            <person name="Rodriguez-R L.M."/>
            <person name="Kovalovszki A."/>
            <person name="Ziels R.M."/>
            <person name="Maus I."/>
            <person name="Zhu X."/>
            <person name="Kougias P.G."/>
            <person name="Basile A."/>
            <person name="Luo G."/>
            <person name="Schluter A."/>
            <person name="Konstantinidis K.T."/>
            <person name="Angelidaki I."/>
        </authorList>
    </citation>
    <scope>NUCLEOTIDE SEQUENCE [LARGE SCALE GENOMIC DNA]</scope>
    <source>
        <strain evidence="2">AS27yjCOA_165</strain>
    </source>
</reference>
<evidence type="ECO:0000313" key="3">
    <source>
        <dbReference type="Proteomes" id="UP000526033"/>
    </source>
</evidence>
<keyword evidence="1" id="KW-0812">Transmembrane</keyword>
<gene>
    <name evidence="2" type="ORF">GYA27_01150</name>
</gene>
<dbReference type="PANTHER" id="PTHR30619">
    <property type="entry name" value="DNA INTERNALIZATION/COMPETENCE PROTEIN COMEC/REC2"/>
    <property type="match status" value="1"/>
</dbReference>